<dbReference type="PANTHER" id="PTHR12304:SF4">
    <property type="entry name" value="URIDINE NUCLEOSIDASE"/>
    <property type="match status" value="1"/>
</dbReference>
<dbReference type="Pfam" id="PF01156">
    <property type="entry name" value="IU_nuc_hydro"/>
    <property type="match status" value="1"/>
</dbReference>
<dbReference type="InterPro" id="IPR001910">
    <property type="entry name" value="Inosine/uridine_hydrolase_dom"/>
</dbReference>
<proteinExistence type="predicted"/>
<dbReference type="InterPro" id="IPR023186">
    <property type="entry name" value="IUNH"/>
</dbReference>
<keyword evidence="5" id="KW-1185">Reference proteome</keyword>
<keyword evidence="1 4" id="KW-0378">Hydrolase</keyword>
<evidence type="ECO:0000256" key="2">
    <source>
        <dbReference type="ARBA" id="ARBA00023295"/>
    </source>
</evidence>
<keyword evidence="2" id="KW-0326">Glycosidase</keyword>
<dbReference type="Gene3D" id="3.90.245.10">
    <property type="entry name" value="Ribonucleoside hydrolase-like"/>
    <property type="match status" value="1"/>
</dbReference>
<evidence type="ECO:0000313" key="4">
    <source>
        <dbReference type="EMBL" id="SCB39180.1"/>
    </source>
</evidence>
<dbReference type="OrthoDB" id="9797882at2"/>
<sequence length="323" mass="34434">MNDERLVILDTDPGIDDAMALLFLGGQPNIRLLAITSIFGNAEIDVTTRNALYLSQRFGIDAPVYRGAAMPLSIARHPSPRHVHGDDGLGGIDAVGDFTGEAAPGEASERMIELIRANPGKVTILALAPLTNLALALVREPEIAHQVKEVVIMGGAFGWAGKRGNVSPVAEANIFNDPHAADFVFNAVWPVTAIGLDVTSQCVLTSKQAAELADRGGEAGKFLWEISRGYEDVYRRSQGVDGCCLHDVAAAAWLTHPTLFRTQTGPIRVLTEGIAIGQTIQKPDDQVFGASAWDGLPSQSVCVAVDHARLIHTYTQALITAAK</sequence>
<dbReference type="InterPro" id="IPR036452">
    <property type="entry name" value="Ribo_hydro-like"/>
</dbReference>
<evidence type="ECO:0000256" key="1">
    <source>
        <dbReference type="ARBA" id="ARBA00022801"/>
    </source>
</evidence>
<evidence type="ECO:0000259" key="3">
    <source>
        <dbReference type="Pfam" id="PF01156"/>
    </source>
</evidence>
<dbReference type="EMBL" id="FMAC01000018">
    <property type="protein sequence ID" value="SCB39180.1"/>
    <property type="molecule type" value="Genomic_DNA"/>
</dbReference>
<dbReference type="GO" id="GO:0006152">
    <property type="term" value="P:purine nucleoside catabolic process"/>
    <property type="evidence" value="ECO:0007669"/>
    <property type="project" value="TreeGrafter"/>
</dbReference>
<name>A0A1C3WGV7_9HYPH</name>
<dbReference type="Proteomes" id="UP000186228">
    <property type="component" value="Unassembled WGS sequence"/>
</dbReference>
<organism evidence="4 5">
    <name type="scientific">Rhizobium hainanense</name>
    <dbReference type="NCBI Taxonomy" id="52131"/>
    <lineage>
        <taxon>Bacteria</taxon>
        <taxon>Pseudomonadati</taxon>
        <taxon>Pseudomonadota</taxon>
        <taxon>Alphaproteobacteria</taxon>
        <taxon>Hyphomicrobiales</taxon>
        <taxon>Rhizobiaceae</taxon>
        <taxon>Rhizobium/Agrobacterium group</taxon>
        <taxon>Rhizobium</taxon>
    </lineage>
</organism>
<evidence type="ECO:0000313" key="5">
    <source>
        <dbReference type="Proteomes" id="UP000186228"/>
    </source>
</evidence>
<protein>
    <submittedName>
        <fullName evidence="4">Inosine-uridine nucleoside N-ribohydrolase</fullName>
    </submittedName>
</protein>
<accession>A0A1C3WGV7</accession>
<dbReference type="AlphaFoldDB" id="A0A1C3WGV7"/>
<gene>
    <name evidence="4" type="ORF">GA0061100_11884</name>
</gene>
<dbReference type="STRING" id="52131.GA0061100_11884"/>
<feature type="domain" description="Inosine/uridine-preferring nucleoside hydrolase" evidence="3">
    <location>
        <begin position="7"/>
        <end position="310"/>
    </location>
</feature>
<dbReference type="PANTHER" id="PTHR12304">
    <property type="entry name" value="INOSINE-URIDINE PREFERRING NUCLEOSIDE HYDROLASE"/>
    <property type="match status" value="1"/>
</dbReference>
<dbReference type="CDD" id="cd02650">
    <property type="entry name" value="nuc_hydro_CaPnhB"/>
    <property type="match status" value="1"/>
</dbReference>
<dbReference type="RefSeq" id="WP_075856890.1">
    <property type="nucleotide sequence ID" value="NZ_FMAC01000018.1"/>
</dbReference>
<dbReference type="GO" id="GO:0008477">
    <property type="term" value="F:purine nucleosidase activity"/>
    <property type="evidence" value="ECO:0007669"/>
    <property type="project" value="TreeGrafter"/>
</dbReference>
<dbReference type="SUPFAM" id="SSF53590">
    <property type="entry name" value="Nucleoside hydrolase"/>
    <property type="match status" value="1"/>
</dbReference>
<dbReference type="GO" id="GO:0005829">
    <property type="term" value="C:cytosol"/>
    <property type="evidence" value="ECO:0007669"/>
    <property type="project" value="TreeGrafter"/>
</dbReference>
<reference evidence="5" key="1">
    <citation type="submission" date="2016-08" db="EMBL/GenBank/DDBJ databases">
        <authorList>
            <person name="Varghese N."/>
            <person name="Submissions Spin"/>
        </authorList>
    </citation>
    <scope>NUCLEOTIDE SEQUENCE [LARGE SCALE GENOMIC DNA]</scope>
    <source>
        <strain evidence="5">CCBAU 57015</strain>
    </source>
</reference>